<dbReference type="Pfam" id="PF04928">
    <property type="entry name" value="PAP_central"/>
    <property type="match status" value="1"/>
</dbReference>
<dbReference type="InterPro" id="IPR048840">
    <property type="entry name" value="PolA_pol_NTPase"/>
</dbReference>
<protein>
    <recommendedName>
        <fullName evidence="2">Bet v I/Major latex protein domain-containing protein</fullName>
    </recommendedName>
</protein>
<dbReference type="Gene3D" id="1.10.1410.10">
    <property type="match status" value="2"/>
</dbReference>
<dbReference type="FunFam" id="3.30.530.20:FF:000040">
    <property type="entry name" value="MLP-like protein 329"/>
    <property type="match status" value="1"/>
</dbReference>
<dbReference type="InterPro" id="IPR052006">
    <property type="entry name" value="MLP-like"/>
</dbReference>
<accession>A0A8X7Q383</accession>
<evidence type="ECO:0000313" key="4">
    <source>
        <dbReference type="Proteomes" id="UP000886595"/>
    </source>
</evidence>
<dbReference type="Proteomes" id="UP000886595">
    <property type="component" value="Unassembled WGS sequence"/>
</dbReference>
<sequence length="363" mass="41488">MATSGTYVTEVPLKGSAEKHYKRWKNENHLFPDAIGHHIQGVTVHDGEWDSHGSIKIWDYTCDGKPEVFKERRENDDENMAVTLRGLEGHVMEQLKVYDVIFQFIQKSPSDIVCKITMIWEKRTDDSPEPINYMKFVKSVAADMDQHVHGPGADIAISMLVQDTFELNGVSIDLLYAKLPLWIIHEDLDLAYDSILQNADEQTVRSLIGYRVTDQIFRLVPNIQSFRTTLRCIRHWAKKRGVYSNGLHSLAMAQSHSFFALYMKKGSFLGLQVWDPRRIPKDTLHKMPIITHAYPCMNSESFREGKKVCAAVEANEADQWDTLFEPFAFFEAYKHYLQISISASSVDDQKKSGEAGLSHVSES</sequence>
<dbReference type="Pfam" id="PF20750">
    <property type="entry name" value="PAP_NTPase"/>
    <property type="match status" value="1"/>
</dbReference>
<evidence type="ECO:0000313" key="3">
    <source>
        <dbReference type="EMBL" id="KAG2261685.1"/>
    </source>
</evidence>
<evidence type="ECO:0000256" key="1">
    <source>
        <dbReference type="ARBA" id="ARBA00038242"/>
    </source>
</evidence>
<dbReference type="OrthoDB" id="1072116at2759"/>
<dbReference type="AlphaFoldDB" id="A0A8X7Q383"/>
<dbReference type="GO" id="GO:1990817">
    <property type="term" value="F:poly(A) RNA polymerase activity"/>
    <property type="evidence" value="ECO:0007669"/>
    <property type="project" value="InterPro"/>
</dbReference>
<keyword evidence="4" id="KW-1185">Reference proteome</keyword>
<dbReference type="InterPro" id="IPR000916">
    <property type="entry name" value="Bet_v_I/MLP"/>
</dbReference>
<comment type="caution">
    <text evidence="3">The sequence shown here is derived from an EMBL/GenBank/DDBJ whole genome shotgun (WGS) entry which is preliminary data.</text>
</comment>
<dbReference type="CDD" id="cd07816">
    <property type="entry name" value="Bet_v1-like"/>
    <property type="match status" value="1"/>
</dbReference>
<dbReference type="SUPFAM" id="SSF55961">
    <property type="entry name" value="Bet v1-like"/>
    <property type="match status" value="1"/>
</dbReference>
<dbReference type="Gene3D" id="3.30.530.20">
    <property type="match status" value="1"/>
</dbReference>
<dbReference type="SMART" id="SM01037">
    <property type="entry name" value="Bet_v_1"/>
    <property type="match status" value="1"/>
</dbReference>
<dbReference type="GO" id="GO:0006952">
    <property type="term" value="P:defense response"/>
    <property type="evidence" value="ECO:0007669"/>
    <property type="project" value="InterPro"/>
</dbReference>
<dbReference type="InterPro" id="IPR007012">
    <property type="entry name" value="PolA_pol_cen_dom"/>
</dbReference>
<dbReference type="PANTHER" id="PTHR31338">
    <property type="entry name" value="POLYKETIDE CYCLASE/DEHYDRASE AND LIPID TRANSPORT SUPERFAMILY PROTEIN"/>
    <property type="match status" value="1"/>
</dbReference>
<evidence type="ECO:0000259" key="2">
    <source>
        <dbReference type="SMART" id="SM01037"/>
    </source>
</evidence>
<organism evidence="3 4">
    <name type="scientific">Brassica carinata</name>
    <name type="common">Ethiopian mustard</name>
    <name type="synonym">Abyssinian cabbage</name>
    <dbReference type="NCBI Taxonomy" id="52824"/>
    <lineage>
        <taxon>Eukaryota</taxon>
        <taxon>Viridiplantae</taxon>
        <taxon>Streptophyta</taxon>
        <taxon>Embryophyta</taxon>
        <taxon>Tracheophyta</taxon>
        <taxon>Spermatophyta</taxon>
        <taxon>Magnoliopsida</taxon>
        <taxon>eudicotyledons</taxon>
        <taxon>Gunneridae</taxon>
        <taxon>Pentapetalae</taxon>
        <taxon>rosids</taxon>
        <taxon>malvids</taxon>
        <taxon>Brassicales</taxon>
        <taxon>Brassicaceae</taxon>
        <taxon>Brassiceae</taxon>
        <taxon>Brassica</taxon>
    </lineage>
</organism>
<dbReference type="EMBL" id="JAAMPC010000014">
    <property type="protein sequence ID" value="KAG2261685.1"/>
    <property type="molecule type" value="Genomic_DNA"/>
</dbReference>
<dbReference type="Pfam" id="PF00407">
    <property type="entry name" value="Bet_v_1"/>
    <property type="match status" value="1"/>
</dbReference>
<dbReference type="InterPro" id="IPR023393">
    <property type="entry name" value="START-like_dom_sf"/>
</dbReference>
<name>A0A8X7Q383_BRACI</name>
<gene>
    <name evidence="3" type="ORF">Bca52824_068764</name>
</gene>
<proteinExistence type="inferred from homology"/>
<reference evidence="3 4" key="1">
    <citation type="submission" date="2020-02" db="EMBL/GenBank/DDBJ databases">
        <authorList>
            <person name="Ma Q."/>
            <person name="Huang Y."/>
            <person name="Song X."/>
            <person name="Pei D."/>
        </authorList>
    </citation>
    <scope>NUCLEOTIDE SEQUENCE [LARGE SCALE GENOMIC DNA]</scope>
    <source>
        <strain evidence="3">Sxm20200214</strain>
        <tissue evidence="3">Leaf</tissue>
    </source>
</reference>
<dbReference type="SUPFAM" id="SSF81631">
    <property type="entry name" value="PAP/OAS1 substrate-binding domain"/>
    <property type="match status" value="1"/>
</dbReference>
<dbReference type="PANTHER" id="PTHR31338:SF27">
    <property type="entry name" value="GENOME ASSEMBLY, CHROMOSOME: A06"/>
    <property type="match status" value="1"/>
</dbReference>
<feature type="domain" description="Bet v I/Major latex protein" evidence="2">
    <location>
        <begin position="2"/>
        <end position="151"/>
    </location>
</feature>
<comment type="similarity">
    <text evidence="1">Belongs to the MLP family.</text>
</comment>